<evidence type="ECO:0000256" key="6">
    <source>
        <dbReference type="ARBA" id="ARBA00022960"/>
    </source>
</evidence>
<organism evidence="12 13">
    <name type="scientific">Sutcliffiella cohnii</name>
    <dbReference type="NCBI Taxonomy" id="33932"/>
    <lineage>
        <taxon>Bacteria</taxon>
        <taxon>Bacillati</taxon>
        <taxon>Bacillota</taxon>
        <taxon>Bacilli</taxon>
        <taxon>Bacillales</taxon>
        <taxon>Bacillaceae</taxon>
        <taxon>Sutcliffiella</taxon>
    </lineage>
</organism>
<keyword evidence="10" id="KW-0961">Cell wall biogenesis/degradation</keyword>
<feature type="transmembrane region" description="Helical" evidence="11">
    <location>
        <begin position="321"/>
        <end position="338"/>
    </location>
</feature>
<sequence length="388" mass="43801">MGTEENKLVSNRIDYTLLFLLFLLFIISLFAVYSASGQYFVNDPYYFLKRQIVWYVIGTAVMFAIMFFDYELLENLAIPFYAIGLLLLLVVYFFGHEKNGSQRWIKLPGFDLQPSEFVKIFLVILLSSVIYKWVKNKSQVEQTTPLWILVKIVLYTLPPFLLILKQPDLGTALVIGAIMVTMVFISGASWKILTSIFGVILAGLSTLVYLHNKHFDIFAKIIEPHQLERIYGWLNRSEYASSYGYQLTEALKGIGSGQVTGRGYLDGVQAQSGRIPEVQTDFIFALVGEEFGFIGATLLISIYFIMIYRLIIIAISCDNPFGTYLVTGIIGLLVFQIFQNIGMTLGLMPITGLALPFLSYGGSALLTNFIAMGIVLNVKYRTKSFMFK</sequence>
<keyword evidence="2" id="KW-1003">Cell membrane</keyword>
<evidence type="ECO:0000256" key="9">
    <source>
        <dbReference type="ARBA" id="ARBA00023136"/>
    </source>
</evidence>
<keyword evidence="6" id="KW-0133">Cell shape</keyword>
<gene>
    <name evidence="12" type="ORF">BC6307_18530</name>
</gene>
<dbReference type="InterPro" id="IPR018365">
    <property type="entry name" value="Cell_cycle_FtsW-rel_CS"/>
</dbReference>
<dbReference type="GO" id="GO:0016757">
    <property type="term" value="F:glycosyltransferase activity"/>
    <property type="evidence" value="ECO:0007669"/>
    <property type="project" value="UniProtKB-KW"/>
</dbReference>
<feature type="transmembrane region" description="Helical" evidence="11">
    <location>
        <begin position="116"/>
        <end position="134"/>
    </location>
</feature>
<name>A0A223KUE7_9BACI</name>
<dbReference type="GO" id="GO:0009252">
    <property type="term" value="P:peptidoglycan biosynthetic process"/>
    <property type="evidence" value="ECO:0007669"/>
    <property type="project" value="UniProtKB-KW"/>
</dbReference>
<dbReference type="InterPro" id="IPR001182">
    <property type="entry name" value="FtsW/RodA"/>
</dbReference>
<dbReference type="GO" id="GO:0032153">
    <property type="term" value="C:cell division site"/>
    <property type="evidence" value="ECO:0007669"/>
    <property type="project" value="TreeGrafter"/>
</dbReference>
<evidence type="ECO:0000256" key="7">
    <source>
        <dbReference type="ARBA" id="ARBA00022984"/>
    </source>
</evidence>
<dbReference type="PANTHER" id="PTHR30474">
    <property type="entry name" value="CELL CYCLE PROTEIN"/>
    <property type="match status" value="1"/>
</dbReference>
<evidence type="ECO:0000313" key="12">
    <source>
        <dbReference type="EMBL" id="AST93112.1"/>
    </source>
</evidence>
<dbReference type="Pfam" id="PF01098">
    <property type="entry name" value="FTSW_RODA_SPOVE"/>
    <property type="match status" value="1"/>
</dbReference>
<dbReference type="AlphaFoldDB" id="A0A223KUE7"/>
<evidence type="ECO:0000256" key="10">
    <source>
        <dbReference type="ARBA" id="ARBA00023316"/>
    </source>
</evidence>
<feature type="transmembrane region" description="Helical" evidence="11">
    <location>
        <begin position="192"/>
        <end position="210"/>
    </location>
</feature>
<evidence type="ECO:0000256" key="3">
    <source>
        <dbReference type="ARBA" id="ARBA00022676"/>
    </source>
</evidence>
<feature type="transmembrane region" description="Helical" evidence="11">
    <location>
        <begin position="350"/>
        <end position="376"/>
    </location>
</feature>
<feature type="transmembrane region" description="Helical" evidence="11">
    <location>
        <begin position="146"/>
        <end position="164"/>
    </location>
</feature>
<keyword evidence="7" id="KW-0573">Peptidoglycan synthesis</keyword>
<dbReference type="KEGG" id="bcoh:BC6307_18530"/>
<feature type="transmembrane region" description="Helical" evidence="11">
    <location>
        <begin position="76"/>
        <end position="95"/>
    </location>
</feature>
<keyword evidence="4" id="KW-0808">Transferase</keyword>
<keyword evidence="3" id="KW-0328">Glycosyltransferase</keyword>
<keyword evidence="8 11" id="KW-1133">Transmembrane helix</keyword>
<dbReference type="PANTHER" id="PTHR30474:SF1">
    <property type="entry name" value="PEPTIDOGLYCAN GLYCOSYLTRANSFERASE MRDB"/>
    <property type="match status" value="1"/>
</dbReference>
<evidence type="ECO:0000256" key="1">
    <source>
        <dbReference type="ARBA" id="ARBA00004141"/>
    </source>
</evidence>
<keyword evidence="5 11" id="KW-0812">Transmembrane</keyword>
<evidence type="ECO:0000256" key="4">
    <source>
        <dbReference type="ARBA" id="ARBA00022679"/>
    </source>
</evidence>
<dbReference type="GO" id="GO:0005886">
    <property type="term" value="C:plasma membrane"/>
    <property type="evidence" value="ECO:0007669"/>
    <property type="project" value="TreeGrafter"/>
</dbReference>
<feature type="transmembrane region" description="Helical" evidence="11">
    <location>
        <begin position="291"/>
        <end position="315"/>
    </location>
</feature>
<dbReference type="PROSITE" id="PS00428">
    <property type="entry name" value="FTSW_RODA_SPOVE"/>
    <property type="match status" value="1"/>
</dbReference>
<dbReference type="RefSeq" id="WP_066418953.1">
    <property type="nucleotide sequence ID" value="NZ_CP018866.1"/>
</dbReference>
<keyword evidence="9 11" id="KW-0472">Membrane</keyword>
<evidence type="ECO:0000256" key="2">
    <source>
        <dbReference type="ARBA" id="ARBA00022475"/>
    </source>
</evidence>
<dbReference type="EMBL" id="CP018866">
    <property type="protein sequence ID" value="AST93112.1"/>
    <property type="molecule type" value="Genomic_DNA"/>
</dbReference>
<reference evidence="12 13" key="1">
    <citation type="submission" date="2016-12" db="EMBL/GenBank/DDBJ databases">
        <title>The whole genome sequencing and assembly of Bacillus cohnii DSM 6307T strain.</title>
        <authorList>
            <person name="Lee Y.-J."/>
            <person name="Yi H."/>
            <person name="Bahn Y.-S."/>
            <person name="Kim J.F."/>
            <person name="Lee D.-W."/>
        </authorList>
    </citation>
    <scope>NUCLEOTIDE SEQUENCE [LARGE SCALE GENOMIC DNA]</scope>
    <source>
        <strain evidence="12 13">DSM 6307</strain>
    </source>
</reference>
<evidence type="ECO:0000313" key="13">
    <source>
        <dbReference type="Proteomes" id="UP000215224"/>
    </source>
</evidence>
<evidence type="ECO:0000256" key="5">
    <source>
        <dbReference type="ARBA" id="ARBA00022692"/>
    </source>
</evidence>
<feature type="transmembrane region" description="Helical" evidence="11">
    <location>
        <begin position="15"/>
        <end position="40"/>
    </location>
</feature>
<evidence type="ECO:0000256" key="8">
    <source>
        <dbReference type="ARBA" id="ARBA00022989"/>
    </source>
</evidence>
<dbReference type="Proteomes" id="UP000215224">
    <property type="component" value="Chromosome"/>
</dbReference>
<keyword evidence="13" id="KW-1185">Reference proteome</keyword>
<evidence type="ECO:0000256" key="11">
    <source>
        <dbReference type="SAM" id="Phobius"/>
    </source>
</evidence>
<accession>A0A223KUE7</accession>
<dbReference type="InterPro" id="IPR011923">
    <property type="entry name" value="RodA/MrdB"/>
</dbReference>
<dbReference type="GO" id="GO:0015648">
    <property type="term" value="F:lipid-linked peptidoglycan transporter activity"/>
    <property type="evidence" value="ECO:0007669"/>
    <property type="project" value="TreeGrafter"/>
</dbReference>
<dbReference type="NCBIfam" id="TIGR02210">
    <property type="entry name" value="rodA_shape"/>
    <property type="match status" value="1"/>
</dbReference>
<feature type="transmembrane region" description="Helical" evidence="11">
    <location>
        <begin position="52"/>
        <end position="70"/>
    </location>
</feature>
<feature type="transmembrane region" description="Helical" evidence="11">
    <location>
        <begin position="169"/>
        <end position="186"/>
    </location>
</feature>
<proteinExistence type="predicted"/>
<dbReference type="GO" id="GO:0071555">
    <property type="term" value="P:cell wall organization"/>
    <property type="evidence" value="ECO:0007669"/>
    <property type="project" value="UniProtKB-KW"/>
</dbReference>
<dbReference type="GO" id="GO:0008360">
    <property type="term" value="P:regulation of cell shape"/>
    <property type="evidence" value="ECO:0007669"/>
    <property type="project" value="UniProtKB-KW"/>
</dbReference>
<comment type="subcellular location">
    <subcellularLocation>
        <location evidence="1">Membrane</location>
        <topology evidence="1">Multi-pass membrane protein</topology>
    </subcellularLocation>
</comment>
<dbReference type="GO" id="GO:0051301">
    <property type="term" value="P:cell division"/>
    <property type="evidence" value="ECO:0007669"/>
    <property type="project" value="InterPro"/>
</dbReference>
<dbReference type="STRING" id="1314751.GCA_001591425_03451"/>
<protein>
    <submittedName>
        <fullName evidence="12">Rod shape-determining protein RodA</fullName>
    </submittedName>
</protein>